<protein>
    <recommendedName>
        <fullName evidence="3">Reverse transcriptase Ty1/copia-type domain-containing protein</fullName>
    </recommendedName>
</protein>
<dbReference type="EnsemblPlants" id="Solyc11g050936.1.1">
    <property type="protein sequence ID" value="Solyc11g050936.1.1"/>
    <property type="gene ID" value="Solyc11g050936.1"/>
</dbReference>
<dbReference type="Proteomes" id="UP000004994">
    <property type="component" value="Chromosome 11"/>
</dbReference>
<dbReference type="Gramene" id="Solyc11g050936.1.1">
    <property type="protein sequence ID" value="Solyc11g050936.1.1"/>
    <property type="gene ID" value="Solyc11g050936.1"/>
</dbReference>
<evidence type="ECO:0008006" key="3">
    <source>
        <dbReference type="Google" id="ProtNLM"/>
    </source>
</evidence>
<dbReference type="AlphaFoldDB" id="A0A3Q7IX31"/>
<evidence type="ECO:0000313" key="1">
    <source>
        <dbReference type="EnsemblPlants" id="Solyc11g050936.1.1"/>
    </source>
</evidence>
<accession>A0A3Q7IX31</accession>
<sequence length="69" mass="8421">MHTSDHEPSSFSEVVKHERWRQEMQIQIEPLEQNKTWVIEKTTSWNERTRVQVDYKTSPHNPKIQDLFE</sequence>
<reference evidence="1" key="2">
    <citation type="submission" date="2019-01" db="UniProtKB">
        <authorList>
            <consortium name="EnsemblPlants"/>
        </authorList>
    </citation>
    <scope>IDENTIFICATION</scope>
    <source>
        <strain evidence="1">cv. Heinz 1706</strain>
    </source>
</reference>
<reference evidence="1" key="1">
    <citation type="journal article" date="2012" name="Nature">
        <title>The tomato genome sequence provides insights into fleshy fruit evolution.</title>
        <authorList>
            <consortium name="Tomato Genome Consortium"/>
        </authorList>
    </citation>
    <scope>NUCLEOTIDE SEQUENCE [LARGE SCALE GENOMIC DNA]</scope>
    <source>
        <strain evidence="1">cv. Heinz 1706</strain>
    </source>
</reference>
<name>A0A3Q7IX31_SOLLC</name>
<proteinExistence type="predicted"/>
<keyword evidence="2" id="KW-1185">Reference proteome</keyword>
<organism evidence="1">
    <name type="scientific">Solanum lycopersicum</name>
    <name type="common">Tomato</name>
    <name type="synonym">Lycopersicon esculentum</name>
    <dbReference type="NCBI Taxonomy" id="4081"/>
    <lineage>
        <taxon>Eukaryota</taxon>
        <taxon>Viridiplantae</taxon>
        <taxon>Streptophyta</taxon>
        <taxon>Embryophyta</taxon>
        <taxon>Tracheophyta</taxon>
        <taxon>Spermatophyta</taxon>
        <taxon>Magnoliopsida</taxon>
        <taxon>eudicotyledons</taxon>
        <taxon>Gunneridae</taxon>
        <taxon>Pentapetalae</taxon>
        <taxon>asterids</taxon>
        <taxon>lamiids</taxon>
        <taxon>Solanales</taxon>
        <taxon>Solanaceae</taxon>
        <taxon>Solanoideae</taxon>
        <taxon>Solaneae</taxon>
        <taxon>Solanum</taxon>
        <taxon>Solanum subgen. Lycopersicon</taxon>
    </lineage>
</organism>
<evidence type="ECO:0000313" key="2">
    <source>
        <dbReference type="Proteomes" id="UP000004994"/>
    </source>
</evidence>
<dbReference type="InParanoid" id="A0A3Q7IX31"/>